<evidence type="ECO:0000259" key="18">
    <source>
        <dbReference type="PROSITE" id="PS50902"/>
    </source>
</evidence>
<keyword evidence="8" id="KW-0547">Nucleotide-binding</keyword>
<evidence type="ECO:0000256" key="8">
    <source>
        <dbReference type="ARBA" id="ARBA00022741"/>
    </source>
</evidence>
<dbReference type="CDD" id="cd03223">
    <property type="entry name" value="ABCD_peroxisomal_ALDP"/>
    <property type="match status" value="1"/>
</dbReference>
<keyword evidence="10 23" id="KW-0067">ATP-binding</keyword>
<evidence type="ECO:0000256" key="3">
    <source>
        <dbReference type="ARBA" id="ARBA00008575"/>
    </source>
</evidence>
<evidence type="ECO:0000256" key="1">
    <source>
        <dbReference type="ARBA" id="ARBA00001917"/>
    </source>
</evidence>
<evidence type="ECO:0000256" key="5">
    <source>
        <dbReference type="ARBA" id="ARBA00022630"/>
    </source>
</evidence>
<keyword evidence="13" id="KW-0560">Oxidoreductase</keyword>
<comment type="cofactor">
    <cofactor evidence="2">
        <name>FAD</name>
        <dbReference type="ChEBI" id="CHEBI:57692"/>
    </cofactor>
</comment>
<comment type="similarity">
    <text evidence="3">Belongs to the ABC transporter superfamily. ABCD family. Peroxisomal fatty acyl CoA transporter (TC 3.A.1.203) subfamily.</text>
</comment>
<dbReference type="InterPro" id="IPR029039">
    <property type="entry name" value="Flavoprotein-like_sf"/>
</dbReference>
<dbReference type="PROSITE" id="PS51384">
    <property type="entry name" value="FAD_FR"/>
    <property type="match status" value="1"/>
</dbReference>
<dbReference type="InterPro" id="IPR008254">
    <property type="entry name" value="Flavodoxin/NO_synth"/>
</dbReference>
<dbReference type="Gene3D" id="3.40.50.80">
    <property type="entry name" value="Nucleotide-binding domain of ferredoxin-NADP reductase (FNR) module"/>
    <property type="match status" value="1"/>
</dbReference>
<keyword evidence="24" id="KW-1185">Reference proteome</keyword>
<dbReference type="Pfam" id="PF00258">
    <property type="entry name" value="Flavodoxin_1"/>
    <property type="match status" value="1"/>
</dbReference>
<dbReference type="InterPro" id="IPR039261">
    <property type="entry name" value="FNR_nucleotide-bd"/>
</dbReference>
<dbReference type="Pfam" id="PF00175">
    <property type="entry name" value="NAD_binding_1"/>
    <property type="match status" value="1"/>
</dbReference>
<dbReference type="InterPro" id="IPR003097">
    <property type="entry name" value="CysJ-like_FAD-binding"/>
</dbReference>
<proteinExistence type="inferred from homology"/>
<feature type="domain" description="ABC transmembrane type-1" evidence="19">
    <location>
        <begin position="915"/>
        <end position="1201"/>
    </location>
</feature>
<dbReference type="EMBL" id="CAMXCT010001694">
    <property type="protein sequence ID" value="CAI3992301.1"/>
    <property type="molecule type" value="Genomic_DNA"/>
</dbReference>
<evidence type="ECO:0000256" key="6">
    <source>
        <dbReference type="ARBA" id="ARBA00022643"/>
    </source>
</evidence>
<dbReference type="InterPro" id="IPR001709">
    <property type="entry name" value="Flavoprot_Pyr_Nucl_cyt_Rdtase"/>
</dbReference>
<gene>
    <name evidence="21" type="ORF">C1SCF055_LOCUS19140</name>
</gene>
<dbReference type="GO" id="GO:0010181">
    <property type="term" value="F:FMN binding"/>
    <property type="evidence" value="ECO:0007669"/>
    <property type="project" value="InterPro"/>
</dbReference>
<dbReference type="PANTHER" id="PTHR11384">
    <property type="entry name" value="ATP-BINDING CASSETTE, SUB-FAMILY D MEMBER"/>
    <property type="match status" value="1"/>
</dbReference>
<dbReference type="GO" id="GO:0016020">
    <property type="term" value="C:membrane"/>
    <property type="evidence" value="ECO:0007669"/>
    <property type="project" value="InterPro"/>
</dbReference>
<dbReference type="PRINTS" id="PR00371">
    <property type="entry name" value="FPNCR"/>
</dbReference>
<dbReference type="Pfam" id="PF06472">
    <property type="entry name" value="ABC_membrane_2"/>
    <property type="match status" value="1"/>
</dbReference>
<evidence type="ECO:0000313" key="21">
    <source>
        <dbReference type="EMBL" id="CAI3992301.1"/>
    </source>
</evidence>
<dbReference type="InterPro" id="IPR050835">
    <property type="entry name" value="ABC_transporter_sub-D"/>
</dbReference>
<feature type="compositionally biased region" description="Polar residues" evidence="15">
    <location>
        <begin position="169"/>
        <end position="182"/>
    </location>
</feature>
<evidence type="ECO:0000256" key="16">
    <source>
        <dbReference type="SAM" id="Phobius"/>
    </source>
</evidence>
<evidence type="ECO:0000256" key="13">
    <source>
        <dbReference type="ARBA" id="ARBA00023002"/>
    </source>
</evidence>
<comment type="cofactor">
    <cofactor evidence="1">
        <name>FMN</name>
        <dbReference type="ChEBI" id="CHEBI:58210"/>
    </cofactor>
</comment>
<keyword evidence="5" id="KW-0285">Flavoprotein</keyword>
<dbReference type="InterPro" id="IPR023173">
    <property type="entry name" value="NADPH_Cyt_P450_Rdtase_alpha"/>
</dbReference>
<name>A0A9P1FY03_9DINO</name>
<dbReference type="InterPro" id="IPR017927">
    <property type="entry name" value="FAD-bd_FR_type"/>
</dbReference>
<reference evidence="22" key="2">
    <citation type="submission" date="2024-04" db="EMBL/GenBank/DDBJ databases">
        <authorList>
            <person name="Chen Y."/>
            <person name="Shah S."/>
            <person name="Dougan E. K."/>
            <person name="Thang M."/>
            <person name="Chan C."/>
        </authorList>
    </citation>
    <scope>NUCLEOTIDE SEQUENCE [LARGE SCALE GENOMIC DNA]</scope>
</reference>
<dbReference type="GO" id="GO:0016491">
    <property type="term" value="F:oxidoreductase activity"/>
    <property type="evidence" value="ECO:0007669"/>
    <property type="project" value="UniProtKB-KW"/>
</dbReference>
<dbReference type="InterPro" id="IPR017938">
    <property type="entry name" value="Riboflavin_synthase-like_b-brl"/>
</dbReference>
<dbReference type="OrthoDB" id="422637at2759"/>
<dbReference type="InterPro" id="IPR001094">
    <property type="entry name" value="Flavdoxin-like"/>
</dbReference>
<evidence type="ECO:0000256" key="4">
    <source>
        <dbReference type="ARBA" id="ARBA00022448"/>
    </source>
</evidence>
<keyword evidence="12 16" id="KW-1133">Transmembrane helix</keyword>
<dbReference type="InterPro" id="IPR036640">
    <property type="entry name" value="ABC1_TM_sf"/>
</dbReference>
<dbReference type="SMART" id="SM00382">
    <property type="entry name" value="AAA"/>
    <property type="match status" value="1"/>
</dbReference>
<keyword evidence="14 16" id="KW-0472">Membrane</keyword>
<dbReference type="PRINTS" id="PR00369">
    <property type="entry name" value="FLAVODOXIN"/>
</dbReference>
<dbReference type="InterPro" id="IPR001433">
    <property type="entry name" value="OxRdtase_FAD/NAD-bd"/>
</dbReference>
<evidence type="ECO:0000313" key="23">
    <source>
        <dbReference type="EMBL" id="CAL4779613.1"/>
    </source>
</evidence>
<evidence type="ECO:0000313" key="22">
    <source>
        <dbReference type="EMBL" id="CAL1145676.1"/>
    </source>
</evidence>
<dbReference type="Gene3D" id="1.20.990.10">
    <property type="entry name" value="NADPH-cytochrome p450 Reductase, Chain A, domain 3"/>
    <property type="match status" value="1"/>
</dbReference>
<feature type="transmembrane region" description="Helical" evidence="16">
    <location>
        <begin position="954"/>
        <end position="974"/>
    </location>
</feature>
<feature type="region of interest" description="Disordered" evidence="15">
    <location>
        <begin position="155"/>
        <end position="188"/>
    </location>
</feature>
<reference evidence="21" key="1">
    <citation type="submission" date="2022-10" db="EMBL/GenBank/DDBJ databases">
        <authorList>
            <person name="Chen Y."/>
            <person name="Dougan E. K."/>
            <person name="Chan C."/>
            <person name="Rhodes N."/>
            <person name="Thang M."/>
        </authorList>
    </citation>
    <scope>NUCLEOTIDE SEQUENCE</scope>
</reference>
<dbReference type="InterPro" id="IPR011527">
    <property type="entry name" value="ABC1_TM_dom"/>
</dbReference>
<feature type="transmembrane region" description="Helical" evidence="16">
    <location>
        <begin position="1058"/>
        <end position="1081"/>
    </location>
</feature>
<evidence type="ECO:0000256" key="7">
    <source>
        <dbReference type="ARBA" id="ARBA00022692"/>
    </source>
</evidence>
<dbReference type="Gene3D" id="2.40.30.10">
    <property type="entry name" value="Translation factors"/>
    <property type="match status" value="1"/>
</dbReference>
<feature type="transmembrane region" description="Helical" evidence="16">
    <location>
        <begin position="716"/>
        <end position="736"/>
    </location>
</feature>
<feature type="transmembrane region" description="Helical" evidence="16">
    <location>
        <begin position="911"/>
        <end position="934"/>
    </location>
</feature>
<dbReference type="Gene3D" id="1.20.1560.10">
    <property type="entry name" value="ABC transporter type 1, transmembrane domain"/>
    <property type="match status" value="1"/>
</dbReference>
<keyword evidence="6" id="KW-0288">FMN</keyword>
<dbReference type="InterPro" id="IPR027417">
    <property type="entry name" value="P-loop_NTPase"/>
</dbReference>
<dbReference type="SUPFAM" id="SSF52218">
    <property type="entry name" value="Flavoproteins"/>
    <property type="match status" value="1"/>
</dbReference>
<feature type="domain" description="Flavodoxin-like" evidence="18">
    <location>
        <begin position="4"/>
        <end position="145"/>
    </location>
</feature>
<dbReference type="InterPro" id="IPR003593">
    <property type="entry name" value="AAA+_ATPase"/>
</dbReference>
<dbReference type="Proteomes" id="UP001152797">
    <property type="component" value="Unassembled WGS sequence"/>
</dbReference>
<evidence type="ECO:0000256" key="2">
    <source>
        <dbReference type="ARBA" id="ARBA00001974"/>
    </source>
</evidence>
<keyword evidence="9" id="KW-0274">FAD</keyword>
<dbReference type="PROSITE" id="PS50893">
    <property type="entry name" value="ABC_TRANSPORTER_2"/>
    <property type="match status" value="1"/>
</dbReference>
<dbReference type="EMBL" id="CAMXCT020001694">
    <property type="protein sequence ID" value="CAL1145676.1"/>
    <property type="molecule type" value="Genomic_DNA"/>
</dbReference>
<evidence type="ECO:0000259" key="20">
    <source>
        <dbReference type="PROSITE" id="PS51384"/>
    </source>
</evidence>
<dbReference type="Gene3D" id="3.40.50.360">
    <property type="match status" value="1"/>
</dbReference>
<dbReference type="Pfam" id="PF00005">
    <property type="entry name" value="ABC_tran"/>
    <property type="match status" value="1"/>
</dbReference>
<evidence type="ECO:0000313" key="24">
    <source>
        <dbReference type="Proteomes" id="UP001152797"/>
    </source>
</evidence>
<feature type="transmembrane region" description="Helical" evidence="16">
    <location>
        <begin position="1033"/>
        <end position="1052"/>
    </location>
</feature>
<dbReference type="Pfam" id="PF00667">
    <property type="entry name" value="FAD_binding_1"/>
    <property type="match status" value="1"/>
</dbReference>
<evidence type="ECO:0000256" key="12">
    <source>
        <dbReference type="ARBA" id="ARBA00022989"/>
    </source>
</evidence>
<dbReference type="GO" id="GO:0140359">
    <property type="term" value="F:ABC-type transporter activity"/>
    <property type="evidence" value="ECO:0007669"/>
    <property type="project" value="InterPro"/>
</dbReference>
<dbReference type="GO" id="GO:0005524">
    <property type="term" value="F:ATP binding"/>
    <property type="evidence" value="ECO:0007669"/>
    <property type="project" value="UniProtKB-KW"/>
</dbReference>
<dbReference type="PANTHER" id="PTHR11384:SF59">
    <property type="entry name" value="LYSOSOMAL COBALAMIN TRANSPORTER ABCD4"/>
    <property type="match status" value="1"/>
</dbReference>
<keyword evidence="11" id="KW-0521">NADP</keyword>
<evidence type="ECO:0000256" key="11">
    <source>
        <dbReference type="ARBA" id="ARBA00022857"/>
    </source>
</evidence>
<evidence type="ECO:0000256" key="15">
    <source>
        <dbReference type="SAM" id="MobiDB-lite"/>
    </source>
</evidence>
<dbReference type="Gene3D" id="3.40.50.300">
    <property type="entry name" value="P-loop containing nucleotide triphosphate hydrolases"/>
    <property type="match status" value="1"/>
</dbReference>
<evidence type="ECO:0000256" key="10">
    <source>
        <dbReference type="ARBA" id="ARBA00022840"/>
    </source>
</evidence>
<dbReference type="SUPFAM" id="SSF52540">
    <property type="entry name" value="P-loop containing nucleoside triphosphate hydrolases"/>
    <property type="match status" value="1"/>
</dbReference>
<organism evidence="21">
    <name type="scientific">Cladocopium goreaui</name>
    <dbReference type="NCBI Taxonomy" id="2562237"/>
    <lineage>
        <taxon>Eukaryota</taxon>
        <taxon>Sar</taxon>
        <taxon>Alveolata</taxon>
        <taxon>Dinophyceae</taxon>
        <taxon>Suessiales</taxon>
        <taxon>Symbiodiniaceae</taxon>
        <taxon>Cladocopium</taxon>
    </lineage>
</organism>
<evidence type="ECO:0000256" key="9">
    <source>
        <dbReference type="ARBA" id="ARBA00022827"/>
    </source>
</evidence>
<dbReference type="SUPFAM" id="SSF52343">
    <property type="entry name" value="Ferredoxin reductase-like, C-terminal NADP-linked domain"/>
    <property type="match status" value="1"/>
</dbReference>
<dbReference type="EMBL" id="CAMXCT030001694">
    <property type="protein sequence ID" value="CAL4779613.1"/>
    <property type="molecule type" value="Genomic_DNA"/>
</dbReference>
<accession>A0A9P1FY03</accession>
<dbReference type="GO" id="GO:0016887">
    <property type="term" value="F:ATP hydrolysis activity"/>
    <property type="evidence" value="ECO:0007669"/>
    <property type="project" value="InterPro"/>
</dbReference>
<dbReference type="SUPFAM" id="SSF90123">
    <property type="entry name" value="ABC transporter transmembrane region"/>
    <property type="match status" value="1"/>
</dbReference>
<comment type="caution">
    <text evidence="21">The sequence shown here is derived from an EMBL/GenBank/DDBJ whole genome shotgun (WGS) entry which is preliminary data.</text>
</comment>
<feature type="transmembrane region" description="Helical" evidence="16">
    <location>
        <begin position="1148"/>
        <end position="1166"/>
    </location>
</feature>
<feature type="domain" description="FAD-binding FR-type" evidence="20">
    <location>
        <begin position="220"/>
        <end position="487"/>
    </location>
</feature>
<dbReference type="InterPro" id="IPR003439">
    <property type="entry name" value="ABC_transporter-like_ATP-bd"/>
</dbReference>
<sequence length="1458" mass="159541">MADIHIYFGSQSGTAESFSEDLKEEVEQNGMTAEVHDLQNFTPEGFAETDIAVMVVATYGDGEPSDNAVAFHKWVMNPKHDGALKGQRFTVMGLGDMNYSRFNNMGQLTDLNLERLGATRIYKRGIGDDSQDIVEDFEKWRNGGLMEKLKEAVEEVKKEGPRAPKTAKTENGSNGRNGSKESTLPFGTPKLELAKSGAVLPAESSQEPTDVNARFYFEAEKTKIAKVKELRQLRSLDEGLSTMEVEIEASGSLQDYTTAGTLALLPRNSSMDVVAMLQLFGLAEVDLSRQLTFKAVEGEGMQVKKPFPTPCSLGDALFMYCDLARPPNKKMLSAMQDKLTGEAKDCVGKLLADADALKMLQSDAACCRMHEFWALMGVTGIDLGDFLLSCPRQRPREYTIASSPAAAPKRITLCVSLTSHDADLKDFSEKLVSAGCLPSASSSAKELRRKSLGGCRFQGLCSRWISTDLQEGDTVLAKQHSSTLKLPSKDVPVVMVGAGAGIAPFRGFWEDLRRGPQVAPAALFFGCRNPEQDWLFKDEMNAAVKLGGGCAALARMQVGPKRPLASLFTAFSRPGGSKEKCYIQDAIKQQGASVKAWVQNMGGHVIICGSTAMGNGVLDALSEVLEGGKETVEALRREGRIIAEIKLQSEEESIWYSMSPEQVATTKSHMYLLNVDLSTAQTGEVLLRLVIVDLAPREVLLWSLWSNFTMTPHEHMPIEITSILLGGGGVAILAMLGPRTTNLAARNTESHCQKAVTAQRSRHTKVEQKAPTVWGRSVPAFVALLAARGTRTRLVRAAANDRFEFNDRLWNQFLRIAQPYFLPFTEKEEEGPGFLALIAALLIGVVGGTFFLALAAGSAAQALLQVPEGLTATLTSMTQAPFVIAAAVAVMIAAAAFLSGRHRLEGRWQQWGLLALLLFLLFCVTGLNVLLSYVFRTIDNVLVAKNAAGFYEQLGVFAGALVVAVPVISGYRYVRLTLGRYWRQDLTELFLEKYLSNRSFYLLDSNSQSTDADNPDQRISEDVNYFTKVTLDFLLDVLDSILNLISFSAILWSTSQTLTGALAIYALVGTYIAVFLGGRLVGLNYQQLRLQADFRYSLVHIRDNAEAIAFYGGEKREQGEVTGKLDAALRNYDSLITWETGLSAYQKAFFYLARLVPYSVLGGLYFSGQVDFGTLGQAQFAFSMVLGSVTIIVSRIQEISRFSAGISRLGAFWQALAPDVHTEQHKIHTTEGSGLQLNMTLYTPDGSRLLVEGLDVALASAGPQRRLLVVGSSGVGKSSVLRAIAGLWTRGEGSILRPSASEMLFLPQRPYMPLGDLRTQLLYPSEGTLGHVPDEDLREILSRFGLGDLPDRFEGGFEAVQDWSRVLSLGEQQRLAAARCLTTRPRLVVLDEATSALPLPAERMVYEEFSADDRIEGYVSVGHRVSLSQYHDVVLELLGGGSWRILTPQEYEATAALR</sequence>
<feature type="transmembrane region" description="Helical" evidence="16">
    <location>
        <begin position="834"/>
        <end position="860"/>
    </location>
</feature>
<keyword evidence="7 16" id="KW-0812">Transmembrane</keyword>
<evidence type="ECO:0000259" key="17">
    <source>
        <dbReference type="PROSITE" id="PS50893"/>
    </source>
</evidence>
<dbReference type="PROSITE" id="PS50902">
    <property type="entry name" value="FLAVODOXIN_LIKE"/>
    <property type="match status" value="1"/>
</dbReference>
<evidence type="ECO:0000259" key="19">
    <source>
        <dbReference type="PROSITE" id="PS50929"/>
    </source>
</evidence>
<feature type="transmembrane region" description="Helical" evidence="16">
    <location>
        <begin position="880"/>
        <end position="899"/>
    </location>
</feature>
<dbReference type="PROSITE" id="PS50929">
    <property type="entry name" value="ABC_TM1F"/>
    <property type="match status" value="1"/>
</dbReference>
<keyword evidence="4" id="KW-0813">Transport</keyword>
<protein>
    <submittedName>
        <fullName evidence="23">ABC transporter ATP-binding protein</fullName>
    </submittedName>
</protein>
<evidence type="ECO:0000256" key="14">
    <source>
        <dbReference type="ARBA" id="ARBA00023136"/>
    </source>
</evidence>
<feature type="domain" description="ABC transporter" evidence="17">
    <location>
        <begin position="1235"/>
        <end position="1457"/>
    </location>
</feature>
<dbReference type="SUPFAM" id="SSF63380">
    <property type="entry name" value="Riboflavin synthase domain-like"/>
    <property type="match status" value="1"/>
</dbReference>